<dbReference type="Proteomes" id="UP000000844">
    <property type="component" value="Chromosome"/>
</dbReference>
<evidence type="ECO:0000313" key="6">
    <source>
        <dbReference type="EMBL" id="ADD45319.1"/>
    </source>
</evidence>
<dbReference type="Gene3D" id="1.10.10.10">
    <property type="entry name" value="Winged helix-like DNA-binding domain superfamily/Winged helix DNA-binding domain"/>
    <property type="match status" value="1"/>
</dbReference>
<dbReference type="SUPFAM" id="SSF46785">
    <property type="entry name" value="Winged helix' DNA-binding domain"/>
    <property type="match status" value="1"/>
</dbReference>
<dbReference type="Pfam" id="PF03466">
    <property type="entry name" value="LysR_substrate"/>
    <property type="match status" value="1"/>
</dbReference>
<protein>
    <submittedName>
        <fullName evidence="6">Transcriptional regulator, LysR family</fullName>
    </submittedName>
</protein>
<dbReference type="InterPro" id="IPR036388">
    <property type="entry name" value="WH-like_DNA-bd_sf"/>
</dbReference>
<dbReference type="GO" id="GO:0003677">
    <property type="term" value="F:DNA binding"/>
    <property type="evidence" value="ECO:0007669"/>
    <property type="project" value="UniProtKB-KW"/>
</dbReference>
<reference evidence="6 7" key="1">
    <citation type="journal article" date="2009" name="Stand. Genomic Sci.">
        <title>Complete genome sequence of Stackebrandtia nassauensis type strain (LLR-40K-21).</title>
        <authorList>
            <person name="Munk C."/>
            <person name="Lapidus A."/>
            <person name="Copeland A."/>
            <person name="Jando M."/>
            <person name="Mayilraj S."/>
            <person name="Glavina Del Rio T."/>
            <person name="Nolan M."/>
            <person name="Chen F."/>
            <person name="Lucas S."/>
            <person name="Tice H."/>
            <person name="Cheng J.F."/>
            <person name="Han C."/>
            <person name="Detter J.C."/>
            <person name="Bruce D."/>
            <person name="Goodwin L."/>
            <person name="Chain P."/>
            <person name="Pitluck S."/>
            <person name="Goker M."/>
            <person name="Ovchinikova G."/>
            <person name="Pati A."/>
            <person name="Ivanova N."/>
            <person name="Mavromatis K."/>
            <person name="Chen A."/>
            <person name="Palaniappan K."/>
            <person name="Land M."/>
            <person name="Hauser L."/>
            <person name="Chang Y.J."/>
            <person name="Jeffries C.D."/>
            <person name="Bristow J."/>
            <person name="Eisen J.A."/>
            <person name="Markowitz V."/>
            <person name="Hugenholtz P."/>
            <person name="Kyrpides N.C."/>
            <person name="Klenk H.P."/>
        </authorList>
    </citation>
    <scope>NUCLEOTIDE SEQUENCE [LARGE SCALE GENOMIC DNA]</scope>
    <source>
        <strain evidence="7">DSM 44728 / CIP 108903 / NRRL B-16338 / NBRC 102104 / LLR-40K-21</strain>
    </source>
</reference>
<dbReference type="PROSITE" id="PS50931">
    <property type="entry name" value="HTH_LYSR"/>
    <property type="match status" value="1"/>
</dbReference>
<dbReference type="OrthoDB" id="4131546at2"/>
<gene>
    <name evidence="6" type="ordered locus">Snas_5689</name>
</gene>
<dbReference type="Pfam" id="PF00126">
    <property type="entry name" value="HTH_1"/>
    <property type="match status" value="1"/>
</dbReference>
<dbReference type="RefSeq" id="WP_013020890.1">
    <property type="nucleotide sequence ID" value="NC_013947.1"/>
</dbReference>
<dbReference type="STRING" id="446470.Snas_5689"/>
<sequence>MIDLRRLYVLRAVSHYGTVTAAAKALHLSPSAASQQIRQLAKELDVTLLEPQGRNVRLTPAAHVLLSHADAIEARWRRAETELHATGAEPAGELRLCGFATAIATLLAATAELLHARYPAMDVRLREAEARECFDLLFSGDADLAIVEANFESPPLDDIRFDQQPLFDDPFDLVTAADHPLAERDSVALTDTARERWILGLPGSTSRQHVLAACSNAGFTPSVAHEAGEWSVAATLVAHNLGIALVPRLAELPPHLALSRVPIAGPHTPYRHFLSCTRRGSREYPTIAAASEAIEEIRAERESVEEGLNNTLIH</sequence>
<dbReference type="Gene3D" id="3.40.190.10">
    <property type="entry name" value="Periplasmic binding protein-like II"/>
    <property type="match status" value="2"/>
</dbReference>
<organism evidence="6 7">
    <name type="scientific">Stackebrandtia nassauensis (strain DSM 44728 / CIP 108903 / NRRL B-16338 / NBRC 102104 / LLR-40K-21)</name>
    <dbReference type="NCBI Taxonomy" id="446470"/>
    <lineage>
        <taxon>Bacteria</taxon>
        <taxon>Bacillati</taxon>
        <taxon>Actinomycetota</taxon>
        <taxon>Actinomycetes</taxon>
        <taxon>Glycomycetales</taxon>
        <taxon>Glycomycetaceae</taxon>
        <taxon>Stackebrandtia</taxon>
    </lineage>
</organism>
<dbReference type="InterPro" id="IPR036390">
    <property type="entry name" value="WH_DNA-bd_sf"/>
</dbReference>
<name>D3PXZ0_STANL</name>
<accession>D3PXZ0</accession>
<keyword evidence="7" id="KW-1185">Reference proteome</keyword>
<dbReference type="PANTHER" id="PTHR30346">
    <property type="entry name" value="TRANSCRIPTIONAL DUAL REGULATOR HCAR-RELATED"/>
    <property type="match status" value="1"/>
</dbReference>
<evidence type="ECO:0000256" key="1">
    <source>
        <dbReference type="ARBA" id="ARBA00009437"/>
    </source>
</evidence>
<dbReference type="AlphaFoldDB" id="D3PXZ0"/>
<dbReference type="InterPro" id="IPR005119">
    <property type="entry name" value="LysR_subst-bd"/>
</dbReference>
<dbReference type="KEGG" id="sna:Snas_5689"/>
<comment type="similarity">
    <text evidence="1">Belongs to the LysR transcriptional regulatory family.</text>
</comment>
<dbReference type="PANTHER" id="PTHR30346:SF29">
    <property type="entry name" value="LYSR SUBSTRATE-BINDING"/>
    <property type="match status" value="1"/>
</dbReference>
<dbReference type="SUPFAM" id="SSF53850">
    <property type="entry name" value="Periplasmic binding protein-like II"/>
    <property type="match status" value="1"/>
</dbReference>
<dbReference type="HOGENOM" id="CLU_039613_6_0_11"/>
<dbReference type="GO" id="GO:0032993">
    <property type="term" value="C:protein-DNA complex"/>
    <property type="evidence" value="ECO:0007669"/>
    <property type="project" value="TreeGrafter"/>
</dbReference>
<evidence type="ECO:0000256" key="2">
    <source>
        <dbReference type="ARBA" id="ARBA00023015"/>
    </source>
</evidence>
<evidence type="ECO:0000259" key="5">
    <source>
        <dbReference type="PROSITE" id="PS50931"/>
    </source>
</evidence>
<dbReference type="EMBL" id="CP001778">
    <property type="protein sequence ID" value="ADD45319.1"/>
    <property type="molecule type" value="Genomic_DNA"/>
</dbReference>
<keyword evidence="3" id="KW-0238">DNA-binding</keyword>
<dbReference type="CDD" id="cd08423">
    <property type="entry name" value="PBP2_LTTR_like_6"/>
    <property type="match status" value="1"/>
</dbReference>
<keyword evidence="4" id="KW-0804">Transcription</keyword>
<keyword evidence="2" id="KW-0805">Transcription regulation</keyword>
<dbReference type="InterPro" id="IPR000847">
    <property type="entry name" value="LysR_HTH_N"/>
</dbReference>
<feature type="domain" description="HTH lysR-type" evidence="5">
    <location>
        <begin position="2"/>
        <end position="59"/>
    </location>
</feature>
<evidence type="ECO:0000313" key="7">
    <source>
        <dbReference type="Proteomes" id="UP000000844"/>
    </source>
</evidence>
<dbReference type="GO" id="GO:0003700">
    <property type="term" value="F:DNA-binding transcription factor activity"/>
    <property type="evidence" value="ECO:0007669"/>
    <property type="project" value="InterPro"/>
</dbReference>
<evidence type="ECO:0000256" key="3">
    <source>
        <dbReference type="ARBA" id="ARBA00023125"/>
    </source>
</evidence>
<evidence type="ECO:0000256" key="4">
    <source>
        <dbReference type="ARBA" id="ARBA00023163"/>
    </source>
</evidence>
<proteinExistence type="inferred from homology"/>
<dbReference type="eggNOG" id="COG0583">
    <property type="taxonomic scope" value="Bacteria"/>
</dbReference>